<protein>
    <submittedName>
        <fullName evidence="1">Uncharacterized protein</fullName>
    </submittedName>
</protein>
<gene>
    <name evidence="1" type="ORF">IEQ34_009935</name>
</gene>
<organism evidence="1 2">
    <name type="scientific">Dendrobium chrysotoxum</name>
    <name type="common">Orchid</name>
    <dbReference type="NCBI Taxonomy" id="161865"/>
    <lineage>
        <taxon>Eukaryota</taxon>
        <taxon>Viridiplantae</taxon>
        <taxon>Streptophyta</taxon>
        <taxon>Embryophyta</taxon>
        <taxon>Tracheophyta</taxon>
        <taxon>Spermatophyta</taxon>
        <taxon>Magnoliopsida</taxon>
        <taxon>Liliopsida</taxon>
        <taxon>Asparagales</taxon>
        <taxon>Orchidaceae</taxon>
        <taxon>Epidendroideae</taxon>
        <taxon>Malaxideae</taxon>
        <taxon>Dendrobiinae</taxon>
        <taxon>Dendrobium</taxon>
    </lineage>
</organism>
<dbReference type="EMBL" id="JAGFBR010000009">
    <property type="protein sequence ID" value="KAH0462360.1"/>
    <property type="molecule type" value="Genomic_DNA"/>
</dbReference>
<evidence type="ECO:0000313" key="2">
    <source>
        <dbReference type="Proteomes" id="UP000775213"/>
    </source>
</evidence>
<accession>A0AAV7GKH4</accession>
<sequence>MKYASSLSRESIVDIEGKATERLEALYPTLKEQSLAVLQVPTIGLHCRNSEEYRFSTPAFIAGIPRNPNSHHWPSLSEF</sequence>
<dbReference type="Proteomes" id="UP000775213">
    <property type="component" value="Unassembled WGS sequence"/>
</dbReference>
<comment type="caution">
    <text evidence="1">The sequence shown here is derived from an EMBL/GenBank/DDBJ whole genome shotgun (WGS) entry which is preliminary data.</text>
</comment>
<proteinExistence type="predicted"/>
<evidence type="ECO:0000313" key="1">
    <source>
        <dbReference type="EMBL" id="KAH0462360.1"/>
    </source>
</evidence>
<keyword evidence="2" id="KW-1185">Reference proteome</keyword>
<dbReference type="AlphaFoldDB" id="A0AAV7GKH4"/>
<name>A0AAV7GKH4_DENCH</name>
<reference evidence="1 2" key="1">
    <citation type="journal article" date="2021" name="Hortic Res">
        <title>Chromosome-scale assembly of the Dendrobium chrysotoxum genome enhances the understanding of orchid evolution.</title>
        <authorList>
            <person name="Zhang Y."/>
            <person name="Zhang G.Q."/>
            <person name="Zhang D."/>
            <person name="Liu X.D."/>
            <person name="Xu X.Y."/>
            <person name="Sun W.H."/>
            <person name="Yu X."/>
            <person name="Zhu X."/>
            <person name="Wang Z.W."/>
            <person name="Zhao X."/>
            <person name="Zhong W.Y."/>
            <person name="Chen H."/>
            <person name="Yin W.L."/>
            <person name="Huang T."/>
            <person name="Niu S.C."/>
            <person name="Liu Z.J."/>
        </authorList>
    </citation>
    <scope>NUCLEOTIDE SEQUENCE [LARGE SCALE GENOMIC DNA]</scope>
    <source>
        <strain evidence="1">Lindl</strain>
    </source>
</reference>